<keyword evidence="4" id="KW-1185">Reference proteome</keyword>
<keyword evidence="2" id="KW-0732">Signal</keyword>
<feature type="chain" id="PRO_5035715075" description="Transmembrane protein" evidence="2">
    <location>
        <begin position="19"/>
        <end position="300"/>
    </location>
</feature>
<accession>A0A8S1LBW6</accession>
<keyword evidence="1" id="KW-1133">Transmembrane helix</keyword>
<evidence type="ECO:0000313" key="4">
    <source>
        <dbReference type="Proteomes" id="UP000688137"/>
    </source>
</evidence>
<evidence type="ECO:0008006" key="5">
    <source>
        <dbReference type="Google" id="ProtNLM"/>
    </source>
</evidence>
<evidence type="ECO:0000256" key="1">
    <source>
        <dbReference type="SAM" id="Phobius"/>
    </source>
</evidence>
<feature type="signal peptide" evidence="2">
    <location>
        <begin position="1"/>
        <end position="18"/>
    </location>
</feature>
<proteinExistence type="predicted"/>
<sequence length="300" mass="34997">MCINEIQIGLCVLIVVYGQIQNQDQKSEETINIYIKTLDIINCNSYNRFCIQYEIFENQNESVNKYLNIIHLVELIAQSLQIAIIILINLYTILLLIHKVIDVDQKIENVEIYNASKLVQLQVEIINARCFILDRQTMEKVVWRQVGNVDIMMILIQVLQEMIIIVRKQGVIVVKSSVQQYQQSQLQMNNEQNFNLEMQIQDSCQLMIGSENRYDESVYNQCQERKFENASKTNNIDDLGEDVQTQKKLSNIYTGIVYDYNDDIYTDSDGECTLGLCKQKVRVFNDAQRKEIINVIWIAN</sequence>
<keyword evidence="1" id="KW-0472">Membrane</keyword>
<evidence type="ECO:0000256" key="2">
    <source>
        <dbReference type="SAM" id="SignalP"/>
    </source>
</evidence>
<organism evidence="3 4">
    <name type="scientific">Paramecium primaurelia</name>
    <dbReference type="NCBI Taxonomy" id="5886"/>
    <lineage>
        <taxon>Eukaryota</taxon>
        <taxon>Sar</taxon>
        <taxon>Alveolata</taxon>
        <taxon>Ciliophora</taxon>
        <taxon>Intramacronucleata</taxon>
        <taxon>Oligohymenophorea</taxon>
        <taxon>Peniculida</taxon>
        <taxon>Parameciidae</taxon>
        <taxon>Paramecium</taxon>
    </lineage>
</organism>
<dbReference type="AlphaFoldDB" id="A0A8S1LBW6"/>
<gene>
    <name evidence="3" type="ORF">PPRIM_AZ9-3.1.T0370081</name>
</gene>
<dbReference type="Proteomes" id="UP000688137">
    <property type="component" value="Unassembled WGS sequence"/>
</dbReference>
<protein>
    <recommendedName>
        <fullName evidence="5">Transmembrane protein</fullName>
    </recommendedName>
</protein>
<evidence type="ECO:0000313" key="3">
    <source>
        <dbReference type="EMBL" id="CAD8065067.1"/>
    </source>
</evidence>
<dbReference type="EMBL" id="CAJJDM010000036">
    <property type="protein sequence ID" value="CAD8065067.1"/>
    <property type="molecule type" value="Genomic_DNA"/>
</dbReference>
<feature type="transmembrane region" description="Helical" evidence="1">
    <location>
        <begin position="75"/>
        <end position="97"/>
    </location>
</feature>
<name>A0A8S1LBW6_PARPR</name>
<comment type="caution">
    <text evidence="3">The sequence shown here is derived from an EMBL/GenBank/DDBJ whole genome shotgun (WGS) entry which is preliminary data.</text>
</comment>
<keyword evidence="1" id="KW-0812">Transmembrane</keyword>
<reference evidence="3" key="1">
    <citation type="submission" date="2021-01" db="EMBL/GenBank/DDBJ databases">
        <authorList>
            <consortium name="Genoscope - CEA"/>
            <person name="William W."/>
        </authorList>
    </citation>
    <scope>NUCLEOTIDE SEQUENCE</scope>
</reference>